<gene>
    <name evidence="4" type="ORF">LSP00402_LOCUS1272</name>
</gene>
<feature type="binding site" evidence="2">
    <location>
        <position position="99"/>
    </location>
    <ligand>
        <name>substrate</name>
    </ligand>
</feature>
<dbReference type="PIRSF" id="PIRSF001220">
    <property type="entry name" value="L-ASNase_gatD"/>
    <property type="match status" value="1"/>
</dbReference>
<evidence type="ECO:0000313" key="4">
    <source>
        <dbReference type="EMBL" id="CAD9746393.1"/>
    </source>
</evidence>
<dbReference type="AlphaFoldDB" id="A0A7S2THD7"/>
<dbReference type="Gene3D" id="3.40.50.1170">
    <property type="entry name" value="L-asparaginase, N-terminal domain"/>
    <property type="match status" value="1"/>
</dbReference>
<organism evidence="4">
    <name type="scientific">Lotharella oceanica</name>
    <dbReference type="NCBI Taxonomy" id="641309"/>
    <lineage>
        <taxon>Eukaryota</taxon>
        <taxon>Sar</taxon>
        <taxon>Rhizaria</taxon>
        <taxon>Cercozoa</taxon>
        <taxon>Chlorarachniophyceae</taxon>
        <taxon>Lotharella</taxon>
    </lineage>
</organism>
<dbReference type="InterPro" id="IPR036152">
    <property type="entry name" value="Asp/glu_Ase-like_sf"/>
</dbReference>
<accession>A0A7S2THD7</accession>
<feature type="active site" description="O-isoaspartyl threonine intermediate" evidence="1">
    <location>
        <position position="55"/>
    </location>
</feature>
<evidence type="ECO:0000259" key="3">
    <source>
        <dbReference type="Pfam" id="PF00710"/>
    </source>
</evidence>
<dbReference type="GO" id="GO:0004067">
    <property type="term" value="F:asparaginase activity"/>
    <property type="evidence" value="ECO:0007669"/>
    <property type="project" value="UniProtKB-UniRule"/>
</dbReference>
<dbReference type="PIRSF" id="PIRSF500176">
    <property type="entry name" value="L_ASNase"/>
    <property type="match status" value="1"/>
</dbReference>
<evidence type="ECO:0000256" key="1">
    <source>
        <dbReference type="PIRSR" id="PIRSR001220-1"/>
    </source>
</evidence>
<dbReference type="PROSITE" id="PS51732">
    <property type="entry name" value="ASN_GLN_ASE_3"/>
    <property type="match status" value="1"/>
</dbReference>
<evidence type="ECO:0000256" key="2">
    <source>
        <dbReference type="PIRSR" id="PIRSR001220-2"/>
    </source>
</evidence>
<protein>
    <recommendedName>
        <fullName evidence="3">L-asparaginase N-terminal domain-containing protein</fullName>
    </recommendedName>
</protein>
<dbReference type="InterPro" id="IPR006034">
    <property type="entry name" value="Asparaginase/glutaminase-like"/>
</dbReference>
<feature type="domain" description="L-asparaginase N-terminal" evidence="3">
    <location>
        <begin position="46"/>
        <end position="202"/>
    </location>
</feature>
<name>A0A7S2THD7_9EUKA</name>
<dbReference type="Pfam" id="PF00710">
    <property type="entry name" value="Asparaginase"/>
    <property type="match status" value="1"/>
</dbReference>
<proteinExistence type="predicted"/>
<dbReference type="InterPro" id="IPR037152">
    <property type="entry name" value="L-asparaginase_N_sf"/>
</dbReference>
<dbReference type="InterPro" id="IPR027474">
    <property type="entry name" value="L-asparaginase_N"/>
</dbReference>
<dbReference type="EMBL" id="HBHP01001948">
    <property type="protein sequence ID" value="CAD9746393.1"/>
    <property type="molecule type" value="Transcribed_RNA"/>
</dbReference>
<sequence length="214" mass="24128">MAWTKGLTGKALDEFKRVLNREEYHDEAKATRDISPSTIRRRSRKKILFIQTGGTIDKDYPRKTKGYAFEITTPAVARILSAIDVDLDYRSITCCRKDSTEITQKDRRNILIACVKAPVRHIVITHGTDTIIETAKYLQDAAKWRKELRKKIIILTGAMKPQKFVDSDAAFNVGAAIGALNVCKPGIYVAMSGRVLNPDKMERNLKTGLFQSKL</sequence>
<dbReference type="SUPFAM" id="SSF53774">
    <property type="entry name" value="Glutaminase/Asparaginase"/>
    <property type="match status" value="1"/>
</dbReference>
<reference evidence="4" key="1">
    <citation type="submission" date="2021-01" db="EMBL/GenBank/DDBJ databases">
        <authorList>
            <person name="Corre E."/>
            <person name="Pelletier E."/>
            <person name="Niang G."/>
            <person name="Scheremetjew M."/>
            <person name="Finn R."/>
            <person name="Kale V."/>
            <person name="Holt S."/>
            <person name="Cochrane G."/>
            <person name="Meng A."/>
            <person name="Brown T."/>
            <person name="Cohen L."/>
        </authorList>
    </citation>
    <scope>NUCLEOTIDE SEQUENCE</scope>
    <source>
        <strain evidence="4">CCMP622</strain>
    </source>
</reference>
<feature type="binding site" evidence="2">
    <location>
        <begin position="128"/>
        <end position="129"/>
    </location>
    <ligand>
        <name>substrate</name>
    </ligand>
</feature>
<dbReference type="PRINTS" id="PR00139">
    <property type="entry name" value="ASNGLNASE"/>
</dbReference>